<feature type="region of interest" description="Disordered" evidence="1">
    <location>
        <begin position="842"/>
        <end position="868"/>
    </location>
</feature>
<dbReference type="AlphaFoldDB" id="A0ABD3WEA0"/>
<dbReference type="PANTHER" id="PTHR36130:SF1">
    <property type="entry name" value="RIKEN CDNA 4933430I17 GENE"/>
    <property type="match status" value="1"/>
</dbReference>
<feature type="region of interest" description="Disordered" evidence="1">
    <location>
        <begin position="886"/>
        <end position="1019"/>
    </location>
</feature>
<feature type="compositionally biased region" description="Basic and acidic residues" evidence="1">
    <location>
        <begin position="914"/>
        <end position="925"/>
    </location>
</feature>
<protein>
    <recommendedName>
        <fullName evidence="4">F-box domain-containing protein</fullName>
    </recommendedName>
</protein>
<dbReference type="PANTHER" id="PTHR36130">
    <property type="entry name" value="RIKEN CDNA 4933430I17 GENE"/>
    <property type="match status" value="1"/>
</dbReference>
<feature type="region of interest" description="Disordered" evidence="1">
    <location>
        <begin position="75"/>
        <end position="124"/>
    </location>
</feature>
<accession>A0ABD3WEA0</accession>
<evidence type="ECO:0000313" key="2">
    <source>
        <dbReference type="EMBL" id="KAL3872256.1"/>
    </source>
</evidence>
<sequence length="1019" mass="113515">MLKSFQSPFSKADFNVVEDETVCGVLCQHPSCWQSNLRRAKGFPHHMERKQPMEDIELDLPTVKMYNMLEDYGESESDKYPAKHGGKPLHERSSTIPDLNKPIRTTSFKMTTTPQPSPKSVEIKRKAQQKSVIKLVQVQEVYEPEDLHSSWDATFIPKKYYVWVPGKKKKKKRQGNVDISKGRQSVQFRDLTEHMIPPMIEEERQTSKKKRSRTPRSPTSYFRGVTSVSPRGFSTRVSDVDPAGVNELIRLPREVFVQVLEHSKESDFMSRDKLNDLIQRFMPMERGNTNISITSHDLLHQKKINLQMGNKNIRQPQVMGTKPIYYLDDESSEHGRVGSPVQESPDFSDYGLYLSDSRGFSRYKKIPAIRKDGSKSADAVTKLPSVSLGLPELPTGIHHTRPFTYRKHYNLDFTLAPVPTPPTSIRDTETPASEHGTTIRVNVTSTQMSDSGTVTPVDYEKRYQEAEQKAKESEPSSPIHAVSPSFSTRVPQAPATTPYQQSPTKSTRVHDLSRGSTMTASPPDGVSREKLTSPGQIKAPVNTPGGFSSEQTGLDPIAETAREYSENGNGTNSSGRSVRFEIPEVPPPPSTPQDNYATEGYYTGEIITNQNETKQLSQANIHKNQAAMNTSTPRDQPMISIKLTTNETSINAENTNNKTPKVIKMPQSRELSMISTPELWPAINEADYDTGSIPDTDVKNGESSEMEHQKKEHEKKKSELDSTYVNKVTEKDYVVKKIMEESHKAESPAPPPPSPEQKDEDASKEVIPRPNSMSTVLEEGESAFEEPPKIKEAVQSDGLTMVLQVAPKGGKSKDHNKTIDTFVNIDIPATVATFDHEPNLSVSHYSGQAGSDLTETESKSVQEKEGGTRDVRLSIQSYFTGLLMSEHTETDVESSLIEPAMSEASQGPAMSDFTNRDGEKEDILRGLDVLESTQTETSDEVKGDNSNDNKAGNADAGKGDNYGDVDGGNTVTEYMKEENPADLQMTEEGGDHEGFKEELRQEYERLSRESEAATEKGNV</sequence>
<dbReference type="InterPro" id="IPR029134">
    <property type="entry name" value="DUF4647"/>
</dbReference>
<feature type="compositionally biased region" description="Basic and acidic residues" evidence="1">
    <location>
        <begin position="856"/>
        <end position="868"/>
    </location>
</feature>
<evidence type="ECO:0008006" key="4">
    <source>
        <dbReference type="Google" id="ProtNLM"/>
    </source>
</evidence>
<gene>
    <name evidence="2" type="ORF">ACJMK2_040191</name>
</gene>
<feature type="compositionally biased region" description="Basic and acidic residues" evidence="1">
    <location>
        <begin position="696"/>
        <end position="720"/>
    </location>
</feature>
<reference evidence="2 3" key="1">
    <citation type="submission" date="2024-11" db="EMBL/GenBank/DDBJ databases">
        <title>Chromosome-level genome assembly of the freshwater bivalve Anodonta woodiana.</title>
        <authorList>
            <person name="Chen X."/>
        </authorList>
    </citation>
    <scope>NUCLEOTIDE SEQUENCE [LARGE SCALE GENOMIC DNA]</scope>
    <source>
        <strain evidence="2">MN2024</strain>
        <tissue evidence="2">Gills</tissue>
    </source>
</reference>
<feature type="compositionally biased region" description="Polar residues" evidence="1">
    <location>
        <begin position="103"/>
        <end position="114"/>
    </location>
</feature>
<evidence type="ECO:0000313" key="3">
    <source>
        <dbReference type="Proteomes" id="UP001634394"/>
    </source>
</evidence>
<proteinExistence type="predicted"/>
<feature type="compositionally biased region" description="Polar residues" evidence="1">
    <location>
        <begin position="566"/>
        <end position="576"/>
    </location>
</feature>
<feature type="region of interest" description="Disordered" evidence="1">
    <location>
        <begin position="463"/>
        <end position="594"/>
    </location>
</feature>
<feature type="compositionally biased region" description="Basic and acidic residues" evidence="1">
    <location>
        <begin position="463"/>
        <end position="474"/>
    </location>
</feature>
<feature type="compositionally biased region" description="Polar residues" evidence="1">
    <location>
        <begin position="484"/>
        <end position="506"/>
    </location>
</feature>
<comment type="caution">
    <text evidence="2">The sequence shown here is derived from an EMBL/GenBank/DDBJ whole genome shotgun (WGS) entry which is preliminary data.</text>
</comment>
<organism evidence="2 3">
    <name type="scientific">Sinanodonta woodiana</name>
    <name type="common">Chinese pond mussel</name>
    <name type="synonym">Anodonta woodiana</name>
    <dbReference type="NCBI Taxonomy" id="1069815"/>
    <lineage>
        <taxon>Eukaryota</taxon>
        <taxon>Metazoa</taxon>
        <taxon>Spiralia</taxon>
        <taxon>Lophotrochozoa</taxon>
        <taxon>Mollusca</taxon>
        <taxon>Bivalvia</taxon>
        <taxon>Autobranchia</taxon>
        <taxon>Heteroconchia</taxon>
        <taxon>Palaeoheterodonta</taxon>
        <taxon>Unionida</taxon>
        <taxon>Unionoidea</taxon>
        <taxon>Unionidae</taxon>
        <taxon>Unioninae</taxon>
        <taxon>Sinanodonta</taxon>
    </lineage>
</organism>
<keyword evidence="3" id="KW-1185">Reference proteome</keyword>
<feature type="region of interest" description="Disordered" evidence="1">
    <location>
        <begin position="198"/>
        <end position="225"/>
    </location>
</feature>
<name>A0ABD3WEA0_SINWO</name>
<feature type="region of interest" description="Disordered" evidence="1">
    <location>
        <begin position="740"/>
        <end position="788"/>
    </location>
</feature>
<feature type="region of interest" description="Disordered" evidence="1">
    <location>
        <begin position="686"/>
        <end position="723"/>
    </location>
</feature>
<feature type="compositionally biased region" description="Basic and acidic residues" evidence="1">
    <location>
        <begin position="756"/>
        <end position="767"/>
    </location>
</feature>
<dbReference type="Proteomes" id="UP001634394">
    <property type="component" value="Unassembled WGS sequence"/>
</dbReference>
<dbReference type="EMBL" id="JBJQND010000007">
    <property type="protein sequence ID" value="KAL3872256.1"/>
    <property type="molecule type" value="Genomic_DNA"/>
</dbReference>
<feature type="compositionally biased region" description="Basic and acidic residues" evidence="1">
    <location>
        <begin position="989"/>
        <end position="1019"/>
    </location>
</feature>
<feature type="compositionally biased region" description="Polar residues" evidence="1">
    <location>
        <begin position="842"/>
        <end position="853"/>
    </location>
</feature>
<evidence type="ECO:0000256" key="1">
    <source>
        <dbReference type="SAM" id="MobiDB-lite"/>
    </source>
</evidence>